<protein>
    <submittedName>
        <fullName evidence="3">Class I SAM-dependent methyltransferase</fullName>
    </submittedName>
</protein>
<accession>A0ABT2MMH1</accession>
<keyword evidence="1" id="KW-0472">Membrane</keyword>
<dbReference type="CDD" id="cd02440">
    <property type="entry name" value="AdoMet_MTases"/>
    <property type="match status" value="1"/>
</dbReference>
<gene>
    <name evidence="3" type="ORF">NG799_06315</name>
</gene>
<evidence type="ECO:0000256" key="1">
    <source>
        <dbReference type="SAM" id="Phobius"/>
    </source>
</evidence>
<keyword evidence="1" id="KW-0812">Transmembrane</keyword>
<dbReference type="InterPro" id="IPR029063">
    <property type="entry name" value="SAM-dependent_MTases_sf"/>
</dbReference>
<dbReference type="PANTHER" id="PTHR43591:SF24">
    <property type="entry name" value="2-METHOXY-6-POLYPRENYL-1,4-BENZOQUINOL METHYLASE, MITOCHONDRIAL"/>
    <property type="match status" value="1"/>
</dbReference>
<feature type="transmembrane region" description="Helical" evidence="1">
    <location>
        <begin position="232"/>
        <end position="252"/>
    </location>
</feature>
<keyword evidence="3" id="KW-0808">Transferase</keyword>
<keyword evidence="1" id="KW-1133">Transmembrane helix</keyword>
<dbReference type="InterPro" id="IPR013216">
    <property type="entry name" value="Methyltransf_11"/>
</dbReference>
<sequence length="258" mass="29159">MTDGVTQQKKSFNDTYSRAENWSYWDSQDPLTQYLLTRRLRIAVDRVMQITQASPADWNVLVLCGGVGGEGSFLANYGFKSVTVSDISETALEACNKRDSRLETQVINAEQLELPNESYDLVLVQDGLHHLPRPVLGFTEMLRVARKAVIVIEPHLGLVANLMGTTWENHGGTVNYVFRWNALLLKQVTQSYILKSPCYIQAIRLWNHNLLMAKVGKILGGKQGAVLSVKSFYFILDWLFGWLGNMMIGIVIKYDTQQ</sequence>
<evidence type="ECO:0000259" key="2">
    <source>
        <dbReference type="Pfam" id="PF08241"/>
    </source>
</evidence>
<dbReference type="Gene3D" id="3.40.50.150">
    <property type="entry name" value="Vaccinia Virus protein VP39"/>
    <property type="match status" value="1"/>
</dbReference>
<dbReference type="EMBL" id="JAMXFF010000006">
    <property type="protein sequence ID" value="MCT7965945.1"/>
    <property type="molecule type" value="Genomic_DNA"/>
</dbReference>
<dbReference type="GO" id="GO:0008168">
    <property type="term" value="F:methyltransferase activity"/>
    <property type="evidence" value="ECO:0007669"/>
    <property type="project" value="UniProtKB-KW"/>
</dbReference>
<proteinExistence type="predicted"/>
<dbReference type="RefSeq" id="WP_368005598.1">
    <property type="nucleotide sequence ID" value="NZ_JAMXFF010000006.1"/>
</dbReference>
<dbReference type="GO" id="GO:0032259">
    <property type="term" value="P:methylation"/>
    <property type="evidence" value="ECO:0007669"/>
    <property type="project" value="UniProtKB-KW"/>
</dbReference>
<dbReference type="Proteomes" id="UP001525890">
    <property type="component" value="Unassembled WGS sequence"/>
</dbReference>
<keyword evidence="3" id="KW-0489">Methyltransferase</keyword>
<evidence type="ECO:0000313" key="4">
    <source>
        <dbReference type="Proteomes" id="UP001525890"/>
    </source>
</evidence>
<reference evidence="3 4" key="1">
    <citation type="journal article" date="2022" name="Front. Microbiol.">
        <title>High genomic differentiation and limited gene flow indicate recent cryptic speciation within the genus Laspinema (cyanobacteria).</title>
        <authorList>
            <person name="Stanojkovic A."/>
            <person name="Skoupy S."/>
            <person name="Skaloud P."/>
            <person name="Dvorak P."/>
        </authorList>
    </citation>
    <scope>NUCLEOTIDE SEQUENCE [LARGE SCALE GENOMIC DNA]</scope>
    <source>
        <strain evidence="3 4">D2a</strain>
    </source>
</reference>
<organism evidence="3 4">
    <name type="scientific">Laspinema palackyanum D2a</name>
    <dbReference type="NCBI Taxonomy" id="2953684"/>
    <lineage>
        <taxon>Bacteria</taxon>
        <taxon>Bacillati</taxon>
        <taxon>Cyanobacteriota</taxon>
        <taxon>Cyanophyceae</taxon>
        <taxon>Oscillatoriophycideae</taxon>
        <taxon>Oscillatoriales</taxon>
        <taxon>Laspinemataceae</taxon>
        <taxon>Laspinema</taxon>
        <taxon>Laspinema palackyanum</taxon>
    </lineage>
</organism>
<dbReference type="Pfam" id="PF08241">
    <property type="entry name" value="Methyltransf_11"/>
    <property type="match status" value="1"/>
</dbReference>
<dbReference type="PANTHER" id="PTHR43591">
    <property type="entry name" value="METHYLTRANSFERASE"/>
    <property type="match status" value="1"/>
</dbReference>
<dbReference type="SUPFAM" id="SSF53335">
    <property type="entry name" value="S-adenosyl-L-methionine-dependent methyltransferases"/>
    <property type="match status" value="1"/>
</dbReference>
<feature type="domain" description="Methyltransferase type 11" evidence="2">
    <location>
        <begin position="66"/>
        <end position="148"/>
    </location>
</feature>
<comment type="caution">
    <text evidence="3">The sequence shown here is derived from an EMBL/GenBank/DDBJ whole genome shotgun (WGS) entry which is preliminary data.</text>
</comment>
<name>A0ABT2MMH1_9CYAN</name>
<keyword evidence="4" id="KW-1185">Reference proteome</keyword>
<evidence type="ECO:0000313" key="3">
    <source>
        <dbReference type="EMBL" id="MCT7965945.1"/>
    </source>
</evidence>